<name>A0A679KCX1_9HYPH</name>
<evidence type="ECO:0008006" key="2">
    <source>
        <dbReference type="Google" id="ProtNLM"/>
    </source>
</evidence>
<evidence type="ECO:0000313" key="1">
    <source>
        <dbReference type="EMBL" id="CAA2145086.1"/>
    </source>
</evidence>
<protein>
    <recommendedName>
        <fullName evidence="2">Apea-like HEPN domain-containing protein</fullName>
    </recommendedName>
</protein>
<sequence length="436" mass="49446">MTESIHIEAIEKVLSAIYPSGHPFLSSFFYSKPGVQSLLGGLGAEICAHQKDYTDAILFIRRTGCNYLKFISISEIRTITTRFLIDNFWYISSDAFWTDNNCAYISNVSRNNINILAEKLSQSALYNSSESLILYPLQTVEVEDEFISDEFFLCGAANFSKNLLPSGVKFEQYNMAEFPPLVEAAGKRISPRCWLGIKAPLAPIARKMKSSVLGAMSLTIIPRERYLFTGRELTGGKCTINPKSMTYNFSNKSSTPSLSSDIKIDISDRSWLKLLAKILSSNDGQSRSQIRSLEYFYRAWFLEPSERFPILCMSLDSLVNKTNNHTKEAIKFIDENIKLKIDLERLRLLLNIRGAVIHGAAPDVYESDGYESYYVRYGADPVKDLDLIVGKCIREYVFEGKLNHHPDPHADITEKVKKMGRIMPDMRKINIIPDDI</sequence>
<reference evidence="1" key="1">
    <citation type="submission" date="2019-12" db="EMBL/GenBank/DDBJ databases">
        <authorList>
            <person name="Cremers G."/>
        </authorList>
    </citation>
    <scope>NUCLEOTIDE SEQUENCE</scope>
    <source>
        <strain evidence="1">Mbul2</strain>
    </source>
</reference>
<gene>
    <name evidence="1" type="ORF">MBLL_04207</name>
</gene>
<proteinExistence type="predicted"/>
<dbReference type="RefSeq" id="WP_339163494.1">
    <property type="nucleotide sequence ID" value="NZ_LR743511.1"/>
</dbReference>
<organism evidence="1">
    <name type="scientific">Methylobacterium bullatum</name>
    <dbReference type="NCBI Taxonomy" id="570505"/>
    <lineage>
        <taxon>Bacteria</taxon>
        <taxon>Pseudomonadati</taxon>
        <taxon>Pseudomonadota</taxon>
        <taxon>Alphaproteobacteria</taxon>
        <taxon>Hyphomicrobiales</taxon>
        <taxon>Methylobacteriaceae</taxon>
        <taxon>Methylobacterium</taxon>
    </lineage>
</organism>
<accession>A0A679KCX1</accession>
<dbReference type="AlphaFoldDB" id="A0A679KCX1"/>
<dbReference type="EMBL" id="LR743511">
    <property type="protein sequence ID" value="CAA2145086.1"/>
    <property type="molecule type" value="Genomic_DNA"/>
</dbReference>